<reference evidence="1 2" key="2">
    <citation type="submission" date="2013-02" db="EMBL/GenBank/DDBJ databases">
        <title>The Genome Sequence of Plasmodium falciparum Tanzania (2000708).</title>
        <authorList>
            <consortium name="The Broad Institute Genome Sequencing Platform"/>
            <consortium name="The Broad Institute Genome Sequencing Center for Infectious Disease"/>
            <person name="Neafsey D."/>
            <person name="Cheeseman I."/>
            <person name="Volkman S."/>
            <person name="Adams J."/>
            <person name="Walker B."/>
            <person name="Young S.K."/>
            <person name="Zeng Q."/>
            <person name="Gargeya S."/>
            <person name="Fitzgerald M."/>
            <person name="Haas B."/>
            <person name="Abouelleil A."/>
            <person name="Alvarado L."/>
            <person name="Arachchi H.M."/>
            <person name="Berlin A.M."/>
            <person name="Chapman S.B."/>
            <person name="Dewar J."/>
            <person name="Goldberg J."/>
            <person name="Griggs A."/>
            <person name="Gujja S."/>
            <person name="Hansen M."/>
            <person name="Howarth C."/>
            <person name="Imamovic A."/>
            <person name="Larimer J."/>
            <person name="McCowan C."/>
            <person name="Murphy C."/>
            <person name="Neiman D."/>
            <person name="Pearson M."/>
            <person name="Priest M."/>
            <person name="Roberts A."/>
            <person name="Saif S."/>
            <person name="Shea T."/>
            <person name="Sisk P."/>
            <person name="Sykes S."/>
            <person name="Wortman J."/>
            <person name="Nusbaum C."/>
            <person name="Birren B."/>
        </authorList>
    </citation>
    <scope>NUCLEOTIDE SEQUENCE [LARGE SCALE GENOMIC DNA]</scope>
    <source>
        <strain evidence="2">Tanzania (2000708)</strain>
    </source>
</reference>
<gene>
    <name evidence="1" type="ORF">PFTANZ_05258</name>
</gene>
<evidence type="ECO:0000313" key="2">
    <source>
        <dbReference type="Proteomes" id="UP000030708"/>
    </source>
</evidence>
<proteinExistence type="predicted"/>
<organism evidence="1 2">
    <name type="scientific">Plasmodium falciparum Tanzania</name>
    <name type="common">2000708</name>
    <dbReference type="NCBI Taxonomy" id="1036725"/>
    <lineage>
        <taxon>Eukaryota</taxon>
        <taxon>Sar</taxon>
        <taxon>Alveolata</taxon>
        <taxon>Apicomplexa</taxon>
        <taxon>Aconoidasida</taxon>
        <taxon>Haemosporida</taxon>
        <taxon>Plasmodiidae</taxon>
        <taxon>Plasmodium</taxon>
        <taxon>Plasmodium (Laverania)</taxon>
    </lineage>
</organism>
<dbReference type="EMBL" id="KI926537">
    <property type="protein sequence ID" value="ETW34093.1"/>
    <property type="molecule type" value="Genomic_DNA"/>
</dbReference>
<protein>
    <submittedName>
        <fullName evidence="1">Uncharacterized protein</fullName>
    </submittedName>
</protein>
<dbReference type="Proteomes" id="UP000030708">
    <property type="component" value="Unassembled WGS sequence"/>
</dbReference>
<evidence type="ECO:0000313" key="1">
    <source>
        <dbReference type="EMBL" id="ETW34093.1"/>
    </source>
</evidence>
<reference evidence="1 2" key="1">
    <citation type="submission" date="2013-02" db="EMBL/GenBank/DDBJ databases">
        <title>The Genome Annotation of Plasmodium falciparum Tanzania (2000708).</title>
        <authorList>
            <consortium name="The Broad Institute Genome Sequencing Platform"/>
            <consortium name="The Broad Institute Genome Sequencing Center for Infectious Disease"/>
            <person name="Neafsey D."/>
            <person name="Hoffman S."/>
            <person name="Volkman S."/>
            <person name="Rosenthal P."/>
            <person name="Walker B."/>
            <person name="Young S.K."/>
            <person name="Zeng Q."/>
            <person name="Gargeya S."/>
            <person name="Fitzgerald M."/>
            <person name="Haas B."/>
            <person name="Abouelleil A."/>
            <person name="Allen A.W."/>
            <person name="Alvarado L."/>
            <person name="Arachchi H.M."/>
            <person name="Berlin A.M."/>
            <person name="Chapman S.B."/>
            <person name="Gainer-Dewar J."/>
            <person name="Goldberg J."/>
            <person name="Griggs A."/>
            <person name="Gujja S."/>
            <person name="Hansen M."/>
            <person name="Howarth C."/>
            <person name="Imamovic A."/>
            <person name="Ireland A."/>
            <person name="Larimer J."/>
            <person name="McCowan C."/>
            <person name="Murphy C."/>
            <person name="Pearson M."/>
            <person name="Poon T.W."/>
            <person name="Priest M."/>
            <person name="Roberts A."/>
            <person name="Saif S."/>
            <person name="Shea T."/>
            <person name="Sisk P."/>
            <person name="Sykes S."/>
            <person name="Wortman J."/>
            <person name="Nusbaum C."/>
            <person name="Birren B."/>
        </authorList>
    </citation>
    <scope>NUCLEOTIDE SEQUENCE [LARGE SCALE GENOMIC DNA]</scope>
    <source>
        <strain evidence="2">Tanzania (2000708)</strain>
    </source>
</reference>
<accession>A0A024W0K5</accession>
<name>A0A024W0K5_PLAFA</name>
<sequence>MGDVNSLRKRHL</sequence>